<dbReference type="SUPFAM" id="SSF81901">
    <property type="entry name" value="HCP-like"/>
    <property type="match status" value="1"/>
</dbReference>
<name>A0A3S0S1C8_9GAMM</name>
<dbReference type="Pfam" id="PF08238">
    <property type="entry name" value="Sel1"/>
    <property type="match status" value="3"/>
</dbReference>
<dbReference type="PANTHER" id="PTHR11102">
    <property type="entry name" value="SEL-1-LIKE PROTEIN"/>
    <property type="match status" value="1"/>
</dbReference>
<dbReference type="InterPro" id="IPR011990">
    <property type="entry name" value="TPR-like_helical_dom_sf"/>
</dbReference>
<dbReference type="RefSeq" id="WP_126683933.1">
    <property type="nucleotide sequence ID" value="NZ_RYYV01000004.1"/>
</dbReference>
<dbReference type="OrthoDB" id="6810016at2"/>
<dbReference type="AlphaFoldDB" id="A0A3S0S1C8"/>
<evidence type="ECO:0000313" key="1">
    <source>
        <dbReference type="EMBL" id="RUL77538.1"/>
    </source>
</evidence>
<dbReference type="PANTHER" id="PTHR11102:SF160">
    <property type="entry name" value="ERAD-ASSOCIATED E3 UBIQUITIN-PROTEIN LIGASE COMPONENT HRD3"/>
    <property type="match status" value="1"/>
</dbReference>
<protein>
    <submittedName>
        <fullName evidence="1">Sel1 repeat family protein</fullName>
    </submittedName>
</protein>
<sequence length="336" mass="37132">MNPDNVLPPLPKIPGLVPQDTANPYAKPGAQVTFKEFASDFMLFVKKHCRIQSAAESDALAQTRTSFRKESITRAGDGAPAGSQVLKLHETTRVTYHDAPATPNLNPKGLEALGIINAMRRESGGSREADWWLTFSPAPDTEDGWRFEYAEVQEATAEEEDPTPRERVDDCEWILDVLAARKEIAMVFDVAYEHHYGTSSGGKIDLAKAVMWYHRAAALTPGPGPYVDKYRDGFSFRLHAMFVNGSAAKCNLADKYEHGKGVPQDYQRALFWYNESAKQDNGVAEDSLAHMFADGRGVARDIDAAIALFQRAIAHGYARGGERLAQLRKEKARSGT</sequence>
<reference evidence="1 2" key="1">
    <citation type="submission" date="2018-12" db="EMBL/GenBank/DDBJ databases">
        <title>Dyella dinghuensis sp. nov. DHOA06 and Dyella choica sp. nov. 4M-K27, isolated from forest soil.</title>
        <authorList>
            <person name="Qiu L.-H."/>
            <person name="Gao Z.-H."/>
        </authorList>
    </citation>
    <scope>NUCLEOTIDE SEQUENCE [LARGE SCALE GENOMIC DNA]</scope>
    <source>
        <strain evidence="1 2">4M-K27</strain>
    </source>
</reference>
<dbReference type="Proteomes" id="UP000274358">
    <property type="component" value="Unassembled WGS sequence"/>
</dbReference>
<comment type="caution">
    <text evidence="1">The sequence shown here is derived from an EMBL/GenBank/DDBJ whole genome shotgun (WGS) entry which is preliminary data.</text>
</comment>
<dbReference type="SMART" id="SM00671">
    <property type="entry name" value="SEL1"/>
    <property type="match status" value="3"/>
</dbReference>
<dbReference type="InterPro" id="IPR006597">
    <property type="entry name" value="Sel1-like"/>
</dbReference>
<accession>A0A3S0S1C8</accession>
<dbReference type="InterPro" id="IPR050767">
    <property type="entry name" value="Sel1_AlgK"/>
</dbReference>
<proteinExistence type="predicted"/>
<dbReference type="EMBL" id="RYYV01000004">
    <property type="protein sequence ID" value="RUL77538.1"/>
    <property type="molecule type" value="Genomic_DNA"/>
</dbReference>
<gene>
    <name evidence="1" type="ORF">EKH80_06560</name>
</gene>
<keyword evidence="2" id="KW-1185">Reference proteome</keyword>
<evidence type="ECO:0000313" key="2">
    <source>
        <dbReference type="Proteomes" id="UP000274358"/>
    </source>
</evidence>
<dbReference type="Gene3D" id="1.25.40.10">
    <property type="entry name" value="Tetratricopeptide repeat domain"/>
    <property type="match status" value="1"/>
</dbReference>
<organism evidence="1 2">
    <name type="scientific">Dyella choica</name>
    <dbReference type="NCBI Taxonomy" id="1927959"/>
    <lineage>
        <taxon>Bacteria</taxon>
        <taxon>Pseudomonadati</taxon>
        <taxon>Pseudomonadota</taxon>
        <taxon>Gammaproteobacteria</taxon>
        <taxon>Lysobacterales</taxon>
        <taxon>Rhodanobacteraceae</taxon>
        <taxon>Dyella</taxon>
    </lineage>
</organism>